<keyword evidence="10 17" id="KW-0067">ATP-binding</keyword>
<dbReference type="GO" id="GO:0046872">
    <property type="term" value="F:metal ion binding"/>
    <property type="evidence" value="ECO:0007669"/>
    <property type="project" value="UniProtKB-KW"/>
</dbReference>
<evidence type="ECO:0000256" key="9">
    <source>
        <dbReference type="ARBA" id="ARBA00022741"/>
    </source>
</evidence>
<accession>A0ABD0LAQ2</accession>
<evidence type="ECO:0000256" key="18">
    <source>
        <dbReference type="RuleBase" id="RU000405"/>
    </source>
</evidence>
<dbReference type="Gene3D" id="3.30.70.1230">
    <property type="entry name" value="Nucleotide cyclase"/>
    <property type="match status" value="2"/>
</dbReference>
<organism evidence="22 23">
    <name type="scientific">Batillaria attramentaria</name>
    <dbReference type="NCBI Taxonomy" id="370345"/>
    <lineage>
        <taxon>Eukaryota</taxon>
        <taxon>Metazoa</taxon>
        <taxon>Spiralia</taxon>
        <taxon>Lophotrochozoa</taxon>
        <taxon>Mollusca</taxon>
        <taxon>Gastropoda</taxon>
        <taxon>Caenogastropoda</taxon>
        <taxon>Sorbeoconcha</taxon>
        <taxon>Cerithioidea</taxon>
        <taxon>Batillariidae</taxon>
        <taxon>Batillaria</taxon>
    </lineage>
</organism>
<dbReference type="FunFam" id="3.30.70.1230:FF:000048">
    <property type="entry name" value="Phospholipid-transporting ATPase, putative"/>
    <property type="match status" value="1"/>
</dbReference>
<dbReference type="InterPro" id="IPR009398">
    <property type="entry name" value="Adcy_conserved_dom"/>
</dbReference>
<keyword evidence="23" id="KW-1185">Reference proteome</keyword>
<evidence type="ECO:0000256" key="5">
    <source>
        <dbReference type="ARBA" id="ARBA00012201"/>
    </source>
</evidence>
<keyword evidence="9 17" id="KW-0547">Nucleotide-binding</keyword>
<keyword evidence="8" id="KW-0677">Repeat</keyword>
<dbReference type="EC" id="4.6.1.1" evidence="5 17"/>
<keyword evidence="13 17" id="KW-0115">cAMP biosynthesis</keyword>
<dbReference type="SUPFAM" id="SSF55073">
    <property type="entry name" value="Nucleotide cyclase"/>
    <property type="match status" value="2"/>
</dbReference>
<dbReference type="GO" id="GO:0006171">
    <property type="term" value="P:cAMP biosynthetic process"/>
    <property type="evidence" value="ECO:0007669"/>
    <property type="project" value="UniProtKB-KW"/>
</dbReference>
<evidence type="ECO:0000256" key="16">
    <source>
        <dbReference type="ARBA" id="ARBA00023239"/>
    </source>
</evidence>
<feature type="transmembrane region" description="Helical" evidence="20">
    <location>
        <begin position="229"/>
        <end position="247"/>
    </location>
</feature>
<dbReference type="InterPro" id="IPR029787">
    <property type="entry name" value="Nucleotide_cyclase"/>
</dbReference>
<feature type="transmembrane region" description="Helical" evidence="20">
    <location>
        <begin position="174"/>
        <end position="193"/>
    </location>
</feature>
<keyword evidence="15" id="KW-0325">Glycoprotein</keyword>
<keyword evidence="11 17" id="KW-0460">Magnesium</keyword>
<feature type="transmembrane region" description="Helical" evidence="20">
    <location>
        <begin position="279"/>
        <end position="300"/>
    </location>
</feature>
<dbReference type="PROSITE" id="PS50125">
    <property type="entry name" value="GUANYLATE_CYCLASE_2"/>
    <property type="match status" value="2"/>
</dbReference>
<evidence type="ECO:0000313" key="23">
    <source>
        <dbReference type="Proteomes" id="UP001519460"/>
    </source>
</evidence>
<evidence type="ECO:0000259" key="21">
    <source>
        <dbReference type="PROSITE" id="PS50125"/>
    </source>
</evidence>
<feature type="transmembrane region" description="Helical" evidence="20">
    <location>
        <begin position="759"/>
        <end position="779"/>
    </location>
</feature>
<comment type="cofactor">
    <cofactor evidence="2">
        <name>Mn(2+)</name>
        <dbReference type="ChEBI" id="CHEBI:29035"/>
    </cofactor>
</comment>
<evidence type="ECO:0000256" key="3">
    <source>
        <dbReference type="ARBA" id="ARBA00001946"/>
    </source>
</evidence>
<feature type="transmembrane region" description="Helical" evidence="20">
    <location>
        <begin position="665"/>
        <end position="685"/>
    </location>
</feature>
<evidence type="ECO:0000256" key="19">
    <source>
        <dbReference type="SAM" id="MobiDB-lite"/>
    </source>
</evidence>
<name>A0ABD0LAQ2_9CAEN</name>
<evidence type="ECO:0000256" key="13">
    <source>
        <dbReference type="ARBA" id="ARBA00022998"/>
    </source>
</evidence>
<keyword evidence="14 17" id="KW-0472">Membrane</keyword>
<feature type="transmembrane region" description="Helical" evidence="20">
    <location>
        <begin position="254"/>
        <end position="273"/>
    </location>
</feature>
<gene>
    <name evidence="22" type="ORF">BaRGS_00012465</name>
</gene>
<keyword evidence="6 20" id="KW-0812">Transmembrane</keyword>
<dbReference type="FunFam" id="3.30.70.1230:FF:000001">
    <property type="entry name" value="Adenylate cyclase"/>
    <property type="match status" value="1"/>
</dbReference>
<evidence type="ECO:0000313" key="22">
    <source>
        <dbReference type="EMBL" id="KAK7496300.1"/>
    </source>
</evidence>
<dbReference type="PANTHER" id="PTHR45627:SF16">
    <property type="entry name" value="ADENYLATE CYCLASE"/>
    <property type="match status" value="1"/>
</dbReference>
<proteinExistence type="inferred from homology"/>
<feature type="domain" description="Guanylate cyclase" evidence="21">
    <location>
        <begin position="890"/>
        <end position="1028"/>
    </location>
</feature>
<feature type="transmembrane region" description="Helical" evidence="20">
    <location>
        <begin position="205"/>
        <end position="223"/>
    </location>
</feature>
<feature type="transmembrane region" description="Helical" evidence="20">
    <location>
        <begin position="591"/>
        <end position="610"/>
    </location>
</feature>
<comment type="similarity">
    <text evidence="17 18">Belongs to the adenylyl cyclase class-4/guanylyl cyclase family.</text>
</comment>
<feature type="transmembrane region" description="Helical" evidence="20">
    <location>
        <begin position="616"/>
        <end position="635"/>
    </location>
</feature>
<dbReference type="InterPro" id="IPR032628">
    <property type="entry name" value="AC_N"/>
</dbReference>
<dbReference type="PANTHER" id="PTHR45627">
    <property type="entry name" value="ADENYLATE CYCLASE TYPE 1"/>
    <property type="match status" value="1"/>
</dbReference>
<dbReference type="PROSITE" id="PS00452">
    <property type="entry name" value="GUANYLATE_CYCLASE_1"/>
    <property type="match status" value="2"/>
</dbReference>
<evidence type="ECO:0000256" key="11">
    <source>
        <dbReference type="ARBA" id="ARBA00022842"/>
    </source>
</evidence>
<dbReference type="GO" id="GO:0005524">
    <property type="term" value="F:ATP binding"/>
    <property type="evidence" value="ECO:0007669"/>
    <property type="project" value="UniProtKB-UniRule"/>
</dbReference>
<dbReference type="InterPro" id="IPR018297">
    <property type="entry name" value="A/G_cyclase_CS"/>
</dbReference>
<evidence type="ECO:0000256" key="20">
    <source>
        <dbReference type="SAM" id="Phobius"/>
    </source>
</evidence>
<evidence type="ECO:0000256" key="15">
    <source>
        <dbReference type="ARBA" id="ARBA00023180"/>
    </source>
</evidence>
<evidence type="ECO:0000256" key="10">
    <source>
        <dbReference type="ARBA" id="ARBA00022840"/>
    </source>
</evidence>
<dbReference type="EMBL" id="JACVVK020000068">
    <property type="protein sequence ID" value="KAK7496300.1"/>
    <property type="molecule type" value="Genomic_DNA"/>
</dbReference>
<comment type="cofactor">
    <cofactor evidence="3 17">
        <name>Mg(2+)</name>
        <dbReference type="ChEBI" id="CHEBI:18420"/>
    </cofactor>
</comment>
<evidence type="ECO:0000256" key="12">
    <source>
        <dbReference type="ARBA" id="ARBA00022989"/>
    </source>
</evidence>
<dbReference type="Pfam" id="PF06327">
    <property type="entry name" value="Adcy_cons_dom"/>
    <property type="match status" value="1"/>
</dbReference>
<feature type="transmembrane region" description="Helical" evidence="20">
    <location>
        <begin position="147"/>
        <end position="168"/>
    </location>
</feature>
<dbReference type="InterPro" id="IPR030672">
    <property type="entry name" value="Adcy"/>
</dbReference>
<dbReference type="PIRSF" id="PIRSF039050">
    <property type="entry name" value="Ade_cyc"/>
    <property type="match status" value="1"/>
</dbReference>
<comment type="function">
    <text evidence="17">Catalyzes the formation of the signaling molecule cAMP in response to G-protein signaling.</text>
</comment>
<evidence type="ECO:0000256" key="8">
    <source>
        <dbReference type="ARBA" id="ARBA00022737"/>
    </source>
</evidence>
<dbReference type="Proteomes" id="UP001519460">
    <property type="component" value="Unassembled WGS sequence"/>
</dbReference>
<keyword evidence="16 17" id="KW-0456">Lyase</keyword>
<evidence type="ECO:0000256" key="2">
    <source>
        <dbReference type="ARBA" id="ARBA00001936"/>
    </source>
</evidence>
<dbReference type="InterPro" id="IPR001054">
    <property type="entry name" value="A/G_cyclase"/>
</dbReference>
<feature type="domain" description="Guanylate cyclase" evidence="21">
    <location>
        <begin position="316"/>
        <end position="445"/>
    </location>
</feature>
<sequence>MSAVELQPINSRPVETPDHLHLNQNNHGHAAGDSPTTNGRPSQLGFKSGKVSPSPQSSKPTSPLDKPWKSAWERAQEAFEAQQASNAARETQIKPLGMGRGFTVSVVADEFCSLRKVVRVFKSKTFKDPKLEHLYQRYFYKLNQTSVSVLMAIFCVVALILMVFHYAGGIGTPTKGAILSVIITIFIVLEVLCNKSLFNERHLLVMCYVMLALLVTIVLLATLDSKPNSAYSGVWCTIFFIYLTYALMPIRMRLAVAGGLVLAVAQTAAAAALNSSQPYIAHQILANIFIYICVNIAGVFTHYPTEVAQRQAFLETRRCIEMRLTTQRENQQQCTAQELVQLLNELFARFDNLAAENHCLRIKILGDCYYCVSGLPEPRSDHAHCCVEMGLDMIDAIALVRDVTNTNVNMRVGIHSGRVHCGVLGLRKWQFDVWSNDVTLANMMEAGGIPGRVHITEETFKYLSGDYEVEPGNGGERNAYLRDHAITTYLIKADLRERSGQLSKGDSPANSDDRAVRKMGYNADNTAAKRLGFGDNLGTKDPDEEVNEYLGRAIDARSIDRLRSEHVKGFFLLFRKKELEKKYRMVRDGMYISHLACVNLMLLCICIIQLVIMPRVLIMAVLFPICLVVTVLLYVETASENCQCTPKVVRTFATMIAVNRWMNETVAVVSILALYFSAFCSMLVLDSTSLTECLEKMFNVTRVNLTHVQQAGISRDNQTTVCNPDDPTTFFPEYFTMCVLLSMLSSALFLQASSIVKAVLLIAMVAIYTALTQTTYLPLFENRDLLIFAEAGMSPGDEATEVKLRIETVVVLAVFMVVLFLHSQQVESTARLDFLWKVQATEEMDEMESLRAYNLRLLSNILPLHVAEYFLKHQKNDDKCHYYQAIDNTGIMFASITNFSEFYMELEANNEGVECLRLLNEIIADFDEILSEERFKCIEKIKTIGQTYMAASGLTPDSNHEDMSHVAALADYCFAIRAQLQYVNEHSFNNFKLRIGMSIGPVVAGVIGIRKPHYDIWGNSVNVASRMDSTGLPDKIQVSTEVQTILNTLGYTLTMRGSINVKGKGTMTTFYLEKQPHEV</sequence>
<comment type="catalytic activity">
    <reaction evidence="1 17">
        <text>ATP = 3',5'-cyclic AMP + diphosphate</text>
        <dbReference type="Rhea" id="RHEA:15389"/>
        <dbReference type="ChEBI" id="CHEBI:30616"/>
        <dbReference type="ChEBI" id="CHEBI:33019"/>
        <dbReference type="ChEBI" id="CHEBI:58165"/>
        <dbReference type="EC" id="4.6.1.1"/>
    </reaction>
</comment>
<comment type="caution">
    <text evidence="22">The sequence shown here is derived from an EMBL/GenBank/DDBJ whole genome shotgun (WGS) entry which is preliminary data.</text>
</comment>
<dbReference type="GO" id="GO:0016020">
    <property type="term" value="C:membrane"/>
    <property type="evidence" value="ECO:0007669"/>
    <property type="project" value="UniProtKB-SubCell"/>
</dbReference>
<dbReference type="SMART" id="SM00044">
    <property type="entry name" value="CYCc"/>
    <property type="match status" value="2"/>
</dbReference>
<dbReference type="Pfam" id="PF16214">
    <property type="entry name" value="AC_N"/>
    <property type="match status" value="1"/>
</dbReference>
<comment type="subcellular location">
    <subcellularLocation>
        <location evidence="4">Membrane</location>
        <topology evidence="4">Multi-pass membrane protein</topology>
    </subcellularLocation>
</comment>
<evidence type="ECO:0000256" key="17">
    <source>
        <dbReference type="PIRNR" id="PIRNR039050"/>
    </source>
</evidence>
<feature type="compositionally biased region" description="Low complexity" evidence="19">
    <location>
        <begin position="47"/>
        <end position="63"/>
    </location>
</feature>
<evidence type="ECO:0000256" key="14">
    <source>
        <dbReference type="ARBA" id="ARBA00023136"/>
    </source>
</evidence>
<dbReference type="Pfam" id="PF00211">
    <property type="entry name" value="Guanylate_cyc"/>
    <property type="match status" value="1"/>
</dbReference>
<dbReference type="CDD" id="cd07302">
    <property type="entry name" value="CHD"/>
    <property type="match status" value="2"/>
</dbReference>
<dbReference type="AlphaFoldDB" id="A0ABD0LAQ2"/>
<feature type="transmembrane region" description="Helical" evidence="20">
    <location>
        <begin position="734"/>
        <end position="752"/>
    </location>
</feature>
<protein>
    <recommendedName>
        <fullName evidence="5 17">adenylate cyclase</fullName>
        <ecNumber evidence="5 17">4.6.1.1</ecNumber>
    </recommendedName>
</protein>
<keyword evidence="7 17" id="KW-0479">Metal-binding</keyword>
<reference evidence="22 23" key="1">
    <citation type="journal article" date="2023" name="Sci. Data">
        <title>Genome assembly of the Korean intertidal mud-creeper Batillaria attramentaria.</title>
        <authorList>
            <person name="Patra A.K."/>
            <person name="Ho P.T."/>
            <person name="Jun S."/>
            <person name="Lee S.J."/>
            <person name="Kim Y."/>
            <person name="Won Y.J."/>
        </authorList>
    </citation>
    <scope>NUCLEOTIDE SEQUENCE [LARGE SCALE GENOMIC DNA]</scope>
    <source>
        <strain evidence="22">Wonlab-2016</strain>
    </source>
</reference>
<feature type="region of interest" description="Disordered" evidence="19">
    <location>
        <begin position="1"/>
        <end position="67"/>
    </location>
</feature>
<evidence type="ECO:0000256" key="1">
    <source>
        <dbReference type="ARBA" id="ARBA00001593"/>
    </source>
</evidence>
<keyword evidence="12 20" id="KW-1133">Transmembrane helix</keyword>
<evidence type="ECO:0000256" key="4">
    <source>
        <dbReference type="ARBA" id="ARBA00004141"/>
    </source>
</evidence>
<dbReference type="GO" id="GO:0004016">
    <property type="term" value="F:adenylate cyclase activity"/>
    <property type="evidence" value="ECO:0007669"/>
    <property type="project" value="UniProtKB-EC"/>
</dbReference>
<evidence type="ECO:0000256" key="7">
    <source>
        <dbReference type="ARBA" id="ARBA00022723"/>
    </source>
</evidence>
<evidence type="ECO:0000256" key="6">
    <source>
        <dbReference type="ARBA" id="ARBA00022692"/>
    </source>
</evidence>